<protein>
    <submittedName>
        <fullName evidence="5">Putative RNA methylase</fullName>
    </submittedName>
</protein>
<dbReference type="GeneID" id="7171362"/>
<keyword evidence="3" id="KW-0949">S-adenosyl-L-methionine</keyword>
<dbReference type="KEGG" id="dka:DKAM_1306"/>
<sequence>MYFVPFVPTPYPVVREMLKLAGAGKDDILYDLGCGDGRILVVAVKEFNVKKAVGIERDSERVKEAVRRINEEGISDKAIVIQGDFFETDISEATIVTLFLLTSVNEVLRPKFDKELRDGTRIVSHEFRIPGWKHEKMIEVRDDNGLTHVVYLYIKGRHL</sequence>
<name>B8D6A1_DESA1</name>
<dbReference type="NCBIfam" id="NF041081">
    <property type="entry name" value="prot_lys_mtase_Arch"/>
    <property type="match status" value="1"/>
</dbReference>
<dbReference type="Proteomes" id="UP000006903">
    <property type="component" value="Chromosome"/>
</dbReference>
<feature type="domain" description="Methyltransferase" evidence="4">
    <location>
        <begin position="31"/>
        <end position="107"/>
    </location>
</feature>
<proteinExistence type="predicted"/>
<reference evidence="5 6" key="1">
    <citation type="journal article" date="2009" name="J. Bacteriol.">
        <title>Complete genome sequence of the anaerobic, protein-degrading hyperthermophilic crenarchaeon Desulfurococcus kamchatkensis.</title>
        <authorList>
            <person name="Ravin N.V."/>
            <person name="Mardanov A.V."/>
            <person name="Beletsky A.V."/>
            <person name="Kublanov I.V."/>
            <person name="Kolganova T.V."/>
            <person name="Lebedinsky A.V."/>
            <person name="Chernyh N.A."/>
            <person name="Bonch-Osmolovskaya E.A."/>
            <person name="Skryabin K.G."/>
        </authorList>
    </citation>
    <scope>NUCLEOTIDE SEQUENCE [LARGE SCALE GENOMIC DNA]</scope>
    <source>
        <strain evidence="6">DSM 18924 / JCM 16383 / VKM B-2413 / 1221n</strain>
    </source>
</reference>
<dbReference type="AlphaFoldDB" id="B8D6A1"/>
<dbReference type="InterPro" id="IPR053600">
    <property type="entry name" value="Lysine_N-MTase"/>
</dbReference>
<dbReference type="CDD" id="cd02440">
    <property type="entry name" value="AdoMet_MTases"/>
    <property type="match status" value="1"/>
</dbReference>
<dbReference type="GO" id="GO:0032259">
    <property type="term" value="P:methylation"/>
    <property type="evidence" value="ECO:0007669"/>
    <property type="project" value="UniProtKB-KW"/>
</dbReference>
<dbReference type="Pfam" id="PF13649">
    <property type="entry name" value="Methyltransf_25"/>
    <property type="match status" value="1"/>
</dbReference>
<evidence type="ECO:0000256" key="3">
    <source>
        <dbReference type="ARBA" id="ARBA00022691"/>
    </source>
</evidence>
<dbReference type="GO" id="GO:0016279">
    <property type="term" value="F:protein-lysine N-methyltransferase activity"/>
    <property type="evidence" value="ECO:0007669"/>
    <property type="project" value="InterPro"/>
</dbReference>
<dbReference type="STRING" id="490899.DKAM_1306"/>
<dbReference type="EMBL" id="CP001140">
    <property type="protein sequence ID" value="ACL11632.1"/>
    <property type="molecule type" value="Genomic_DNA"/>
</dbReference>
<dbReference type="eggNOG" id="arCOG01631">
    <property type="taxonomic scope" value="Archaea"/>
</dbReference>
<dbReference type="InterPro" id="IPR026170">
    <property type="entry name" value="FAM173A/B"/>
</dbReference>
<accession>B8D6A1</accession>
<dbReference type="RefSeq" id="WP_012608973.1">
    <property type="nucleotide sequence ID" value="NC_011766.1"/>
</dbReference>
<keyword evidence="1 5" id="KW-0489">Methyltransferase</keyword>
<dbReference type="Gene3D" id="3.40.50.150">
    <property type="entry name" value="Vaccinia Virus protein VP39"/>
    <property type="match status" value="1"/>
</dbReference>
<gene>
    <name evidence="5" type="ordered locus">DKAM_1306</name>
</gene>
<evidence type="ECO:0000256" key="1">
    <source>
        <dbReference type="ARBA" id="ARBA00022603"/>
    </source>
</evidence>
<evidence type="ECO:0000313" key="5">
    <source>
        <dbReference type="EMBL" id="ACL11632.1"/>
    </source>
</evidence>
<keyword evidence="2" id="KW-0808">Transferase</keyword>
<evidence type="ECO:0000256" key="2">
    <source>
        <dbReference type="ARBA" id="ARBA00022679"/>
    </source>
</evidence>
<evidence type="ECO:0000313" key="6">
    <source>
        <dbReference type="Proteomes" id="UP000006903"/>
    </source>
</evidence>
<dbReference type="PANTHER" id="PTHR13610">
    <property type="entry name" value="METHYLTRANSFERASE DOMAIN-CONTAINING PROTEIN"/>
    <property type="match status" value="1"/>
</dbReference>
<evidence type="ECO:0000259" key="4">
    <source>
        <dbReference type="Pfam" id="PF13649"/>
    </source>
</evidence>
<dbReference type="PANTHER" id="PTHR13610:SF11">
    <property type="entry name" value="METHYLTRANSFERASE DOMAIN-CONTAINING PROTEIN"/>
    <property type="match status" value="1"/>
</dbReference>
<organism evidence="5 6">
    <name type="scientific">Desulfurococcus amylolyticus (strain DSM 18924 / JCM 16383 / VKM B-2413 / 1221n)</name>
    <name type="common">Desulfurococcus kamchatkensis</name>
    <dbReference type="NCBI Taxonomy" id="490899"/>
    <lineage>
        <taxon>Archaea</taxon>
        <taxon>Thermoproteota</taxon>
        <taxon>Thermoprotei</taxon>
        <taxon>Desulfurococcales</taxon>
        <taxon>Desulfurococcaceae</taxon>
        <taxon>Desulfurococcus</taxon>
    </lineage>
</organism>
<dbReference type="InterPro" id="IPR041698">
    <property type="entry name" value="Methyltransf_25"/>
</dbReference>
<dbReference type="InterPro" id="IPR029063">
    <property type="entry name" value="SAM-dependent_MTases_sf"/>
</dbReference>
<dbReference type="HOGENOM" id="CLU_068443_2_1_2"/>
<dbReference type="SUPFAM" id="SSF53335">
    <property type="entry name" value="S-adenosyl-L-methionine-dependent methyltransferases"/>
    <property type="match status" value="1"/>
</dbReference>